<dbReference type="Pfam" id="PF18435">
    <property type="entry name" value="EstA_Ig_like"/>
    <property type="match status" value="1"/>
</dbReference>
<evidence type="ECO:0000313" key="5">
    <source>
        <dbReference type="Proteomes" id="UP000193719"/>
    </source>
</evidence>
<dbReference type="STRING" id="1754191.A0A1Y1UWC7"/>
<keyword evidence="1" id="KW-0732">Signal</keyword>
<keyword evidence="5" id="KW-1185">Reference proteome</keyword>
<sequence length="487" mass="54942">MINKNFVNLFAFALLILSTFGKKCYVTKPKPVAPVDAKNAVNAQMIVQGYEWGPAVPKIIVEFEDDVTGFDKDTFLIKTANTTREIIDVYNSDKEGKETESASKYVSFDLKVGTLFIEFMNSSVGDASPFTYDFVAFVNKWAESFELELDLAEGKSFKIGDFEYGNKNEWTTYKKDLMKNFIVPETAVWKKDSFTNKSDKITLQRASFTPKGAATDGVKNPLIIWLHGAGEGGVDTDIPLLGNEVVALSREGEIQKYFTTEKQKGAYVLIVQTPTMWMDKGDGTYNDDIPAGEKQKSYYDAALFAAIKDYVESNDDIDTKRIYLGGCSNGGYMTMNLMFEHGDFFTAFYPICEAYMNKNISDEMIEQVKDYNIWFLQSEDDTTVDPLMTTIPSFYRLINAGAKNVHFTLKDHVKGVDDASAVYMGHYSWVYAFNDDVKEQFDNAKVLEDYDNITIEEGVLTSKDNYVTNANCSKDGNMWAWLASQTK</sequence>
<name>A0A1Y1UWC7_9FUNG</name>
<evidence type="ECO:0008006" key="6">
    <source>
        <dbReference type="Google" id="ProtNLM"/>
    </source>
</evidence>
<evidence type="ECO:0000256" key="1">
    <source>
        <dbReference type="SAM" id="SignalP"/>
    </source>
</evidence>
<dbReference type="Gene3D" id="2.60.40.2180">
    <property type="match status" value="1"/>
</dbReference>
<comment type="caution">
    <text evidence="4">The sequence shown here is derived from an EMBL/GenBank/DDBJ whole genome shotgun (WGS) entry which is preliminary data.</text>
</comment>
<dbReference type="GO" id="GO:0006508">
    <property type="term" value="P:proteolysis"/>
    <property type="evidence" value="ECO:0007669"/>
    <property type="project" value="InterPro"/>
</dbReference>
<evidence type="ECO:0000259" key="2">
    <source>
        <dbReference type="Pfam" id="PF00326"/>
    </source>
</evidence>
<dbReference type="GO" id="GO:0008236">
    <property type="term" value="F:serine-type peptidase activity"/>
    <property type="evidence" value="ECO:0007669"/>
    <property type="project" value="InterPro"/>
</dbReference>
<feature type="signal peptide" evidence="1">
    <location>
        <begin position="1"/>
        <end position="21"/>
    </location>
</feature>
<dbReference type="AlphaFoldDB" id="A0A1Y1UWC7"/>
<dbReference type="InterPro" id="IPR041172">
    <property type="entry name" value="EstA_Ig-like_N"/>
</dbReference>
<accession>A0A1Y1UWC7</accession>
<protein>
    <recommendedName>
        <fullName evidence="6">Alpha/beta-hydrolase</fullName>
    </recommendedName>
</protein>
<dbReference type="InterPro" id="IPR029058">
    <property type="entry name" value="AB_hydrolase_fold"/>
</dbReference>
<reference evidence="4 5" key="2">
    <citation type="submission" date="2016-08" db="EMBL/GenBank/DDBJ databases">
        <title>Pervasive Adenine N6-methylation of Active Genes in Fungi.</title>
        <authorList>
            <consortium name="DOE Joint Genome Institute"/>
            <person name="Mondo S.J."/>
            <person name="Dannebaum R.O."/>
            <person name="Kuo R.C."/>
            <person name="Labutti K."/>
            <person name="Haridas S."/>
            <person name="Kuo A."/>
            <person name="Salamov A."/>
            <person name="Ahrendt S.R."/>
            <person name="Lipzen A."/>
            <person name="Sullivan W."/>
            <person name="Andreopoulos W.B."/>
            <person name="Clum A."/>
            <person name="Lindquist E."/>
            <person name="Daum C."/>
            <person name="Ramamoorthy G.K."/>
            <person name="Gryganskyi A."/>
            <person name="Culley D."/>
            <person name="Magnuson J.K."/>
            <person name="James T.Y."/>
            <person name="O'Malley M.A."/>
            <person name="Stajich J.E."/>
            <person name="Spatafora J.W."/>
            <person name="Visel A."/>
            <person name="Grigoriev I.V."/>
        </authorList>
    </citation>
    <scope>NUCLEOTIDE SEQUENCE [LARGE SCALE GENOMIC DNA]</scope>
    <source>
        <strain evidence="5">finn</strain>
    </source>
</reference>
<dbReference type="InterPro" id="IPR001375">
    <property type="entry name" value="Peptidase_S9_cat"/>
</dbReference>
<dbReference type="Pfam" id="PF00326">
    <property type="entry name" value="Peptidase_S9"/>
    <property type="match status" value="1"/>
</dbReference>
<reference evidence="4 5" key="1">
    <citation type="submission" date="2016-08" db="EMBL/GenBank/DDBJ databases">
        <title>Genomes of anaerobic fungi encode conserved fungal cellulosomes for biomass hydrolysis.</title>
        <authorList>
            <consortium name="DOE Joint Genome Institute"/>
            <person name="Haitjema C.H."/>
            <person name="Gilmore S.P."/>
            <person name="Henske J.K."/>
            <person name="Solomon K.V."/>
            <person name="De Groot R."/>
            <person name="Kuo A."/>
            <person name="Mondo S.J."/>
            <person name="Salamov A.A."/>
            <person name="Labutti K."/>
            <person name="Zhao Z."/>
            <person name="Chiniquy J."/>
            <person name="Barry K."/>
            <person name="Brewer H.M."/>
            <person name="Purvine S.O."/>
            <person name="Wright A.T."/>
            <person name="Boxma B."/>
            <person name="Van Alen T."/>
            <person name="Hackstein J.H."/>
            <person name="Baker S.E."/>
            <person name="Grigoriev I.V."/>
            <person name="O'Malley M.A."/>
        </authorList>
    </citation>
    <scope>NUCLEOTIDE SEQUENCE [LARGE SCALE GENOMIC DNA]</scope>
    <source>
        <strain evidence="5">finn</strain>
    </source>
</reference>
<gene>
    <name evidence="4" type="ORF">BCR36DRAFT_338452</name>
</gene>
<dbReference type="EMBL" id="MCFH01000075">
    <property type="protein sequence ID" value="ORX41913.1"/>
    <property type="molecule type" value="Genomic_DNA"/>
</dbReference>
<dbReference type="SUPFAM" id="SSF53474">
    <property type="entry name" value="alpha/beta-Hydrolases"/>
    <property type="match status" value="1"/>
</dbReference>
<proteinExistence type="predicted"/>
<evidence type="ECO:0000313" key="4">
    <source>
        <dbReference type="EMBL" id="ORX41913.1"/>
    </source>
</evidence>
<dbReference type="OrthoDB" id="2129119at2759"/>
<feature type="domain" description="Peptidase S9 prolyl oligopeptidase catalytic" evidence="2">
    <location>
        <begin position="294"/>
        <end position="349"/>
    </location>
</feature>
<dbReference type="Gene3D" id="3.40.50.1820">
    <property type="entry name" value="alpha/beta hydrolase"/>
    <property type="match status" value="1"/>
</dbReference>
<dbReference type="Proteomes" id="UP000193719">
    <property type="component" value="Unassembled WGS sequence"/>
</dbReference>
<feature type="domain" description="Esterase Ig-like N-terminal" evidence="3">
    <location>
        <begin position="43"/>
        <end position="139"/>
    </location>
</feature>
<organism evidence="4 5">
    <name type="scientific">Piromyces finnis</name>
    <dbReference type="NCBI Taxonomy" id="1754191"/>
    <lineage>
        <taxon>Eukaryota</taxon>
        <taxon>Fungi</taxon>
        <taxon>Fungi incertae sedis</taxon>
        <taxon>Chytridiomycota</taxon>
        <taxon>Chytridiomycota incertae sedis</taxon>
        <taxon>Neocallimastigomycetes</taxon>
        <taxon>Neocallimastigales</taxon>
        <taxon>Neocallimastigaceae</taxon>
        <taxon>Piromyces</taxon>
    </lineage>
</organism>
<feature type="chain" id="PRO_5013208770" description="Alpha/beta-hydrolase" evidence="1">
    <location>
        <begin position="22"/>
        <end position="487"/>
    </location>
</feature>
<evidence type="ECO:0000259" key="3">
    <source>
        <dbReference type="Pfam" id="PF18435"/>
    </source>
</evidence>